<dbReference type="AlphaFoldDB" id="A0A182TBM3"/>
<sequence>MAEETVNHLTNSQSTAKTMADRGVMIPGYCTFPRPAPTTARLSSVAEHTERQQVQDRDANSSDHFYTLRPAKMGGVGGRLNPTVGSVRKGPTAEDLAESNRNLLYEQNMSTFENFCERRNSEQRLQPPHQAGEEEPAERGPDSLGNFCTLRKVRRSRSGGDTVPGQQCDASRASPLGGAYCTLKKKKLQLNRKFVESFLEDPNAKVVDYLSELDAYLDEMDDEMCGEIEDSSEGDSEANSAGEDHCVEQKLPELDSKGPLASEKEDVGESLQYYQTNVRVDASAECDVTANDVYQEDRIRFGDIKHFCTLPKQKRTQFLNAFKRGASLRRSAVSQPKATDDCERRKPHETEPIPDEKIECEMAESRGNTNAEFEALSDQLAELEEHQLTIAESEWVVAALEAKIA</sequence>
<protein>
    <submittedName>
        <fullName evidence="2">Uncharacterized protein</fullName>
    </submittedName>
</protein>
<keyword evidence="3" id="KW-1185">Reference proteome</keyword>
<dbReference type="Proteomes" id="UP000075901">
    <property type="component" value="Unassembled WGS sequence"/>
</dbReference>
<feature type="compositionally biased region" description="Basic and acidic residues" evidence="1">
    <location>
        <begin position="338"/>
        <end position="353"/>
    </location>
</feature>
<feature type="region of interest" description="Disordered" evidence="1">
    <location>
        <begin position="68"/>
        <end position="94"/>
    </location>
</feature>
<accession>A0A182TBM3</accession>
<feature type="region of interest" description="Disordered" evidence="1">
    <location>
        <begin position="333"/>
        <end position="353"/>
    </location>
</feature>
<evidence type="ECO:0000256" key="1">
    <source>
        <dbReference type="SAM" id="MobiDB-lite"/>
    </source>
</evidence>
<evidence type="ECO:0000313" key="2">
    <source>
        <dbReference type="EnsemblMetazoa" id="AMAM023574-PA"/>
    </source>
</evidence>
<proteinExistence type="predicted"/>
<dbReference type="EnsemblMetazoa" id="AMAM023574-RA">
    <property type="protein sequence ID" value="AMAM023574-PA"/>
    <property type="gene ID" value="AMAM023574"/>
</dbReference>
<organism evidence="2 3">
    <name type="scientific">Anopheles maculatus</name>
    <dbReference type="NCBI Taxonomy" id="74869"/>
    <lineage>
        <taxon>Eukaryota</taxon>
        <taxon>Metazoa</taxon>
        <taxon>Ecdysozoa</taxon>
        <taxon>Arthropoda</taxon>
        <taxon>Hexapoda</taxon>
        <taxon>Insecta</taxon>
        <taxon>Pterygota</taxon>
        <taxon>Neoptera</taxon>
        <taxon>Endopterygota</taxon>
        <taxon>Diptera</taxon>
        <taxon>Nematocera</taxon>
        <taxon>Culicoidea</taxon>
        <taxon>Culicidae</taxon>
        <taxon>Anophelinae</taxon>
        <taxon>Anopheles</taxon>
        <taxon>Anopheles maculatus group</taxon>
    </lineage>
</organism>
<dbReference type="VEuPathDB" id="VectorBase:AMAM023574"/>
<reference evidence="3" key="1">
    <citation type="submission" date="2013-09" db="EMBL/GenBank/DDBJ databases">
        <title>The Genome Sequence of Anopheles maculatus species B.</title>
        <authorList>
            <consortium name="The Broad Institute Genomics Platform"/>
            <person name="Neafsey D.E."/>
            <person name="Besansky N."/>
            <person name="Howell P."/>
            <person name="Walton C."/>
            <person name="Young S.K."/>
            <person name="Zeng Q."/>
            <person name="Gargeya S."/>
            <person name="Fitzgerald M."/>
            <person name="Haas B."/>
            <person name="Abouelleil A."/>
            <person name="Allen A.W."/>
            <person name="Alvarado L."/>
            <person name="Arachchi H.M."/>
            <person name="Berlin A.M."/>
            <person name="Chapman S.B."/>
            <person name="Gainer-Dewar J."/>
            <person name="Goldberg J."/>
            <person name="Griggs A."/>
            <person name="Gujja S."/>
            <person name="Hansen M."/>
            <person name="Howarth C."/>
            <person name="Imamovic A."/>
            <person name="Ireland A."/>
            <person name="Larimer J."/>
            <person name="McCowan C."/>
            <person name="Murphy C."/>
            <person name="Pearson M."/>
            <person name="Poon T.W."/>
            <person name="Priest M."/>
            <person name="Roberts A."/>
            <person name="Saif S."/>
            <person name="Shea T."/>
            <person name="Sisk P."/>
            <person name="Sykes S."/>
            <person name="Wortman J."/>
            <person name="Nusbaum C."/>
            <person name="Birren B."/>
        </authorList>
    </citation>
    <scope>NUCLEOTIDE SEQUENCE [LARGE SCALE GENOMIC DNA]</scope>
    <source>
        <strain evidence="3">maculatus3</strain>
    </source>
</reference>
<evidence type="ECO:0000313" key="3">
    <source>
        <dbReference type="Proteomes" id="UP000075901"/>
    </source>
</evidence>
<feature type="region of interest" description="Disordered" evidence="1">
    <location>
        <begin position="120"/>
        <end position="146"/>
    </location>
</feature>
<reference evidence="2" key="2">
    <citation type="submission" date="2020-05" db="UniProtKB">
        <authorList>
            <consortium name="EnsemblMetazoa"/>
        </authorList>
    </citation>
    <scope>IDENTIFICATION</scope>
    <source>
        <strain evidence="2">maculatus3</strain>
    </source>
</reference>
<name>A0A182TBM3_9DIPT</name>